<dbReference type="InterPro" id="IPR023214">
    <property type="entry name" value="HAD_sf"/>
</dbReference>
<dbReference type="EMBL" id="CP058689">
    <property type="protein sequence ID" value="QLH13464.1"/>
    <property type="molecule type" value="Genomic_DNA"/>
</dbReference>
<dbReference type="InterPro" id="IPR006439">
    <property type="entry name" value="HAD-SF_hydro_IA"/>
</dbReference>
<keyword evidence="4" id="KW-0460">Magnesium</keyword>
<proteinExistence type="inferred from homology"/>
<dbReference type="GO" id="GO:0016787">
    <property type="term" value="F:hydrolase activity"/>
    <property type="evidence" value="ECO:0007669"/>
    <property type="project" value="UniProtKB-KW"/>
</dbReference>
<dbReference type="SUPFAM" id="SSF56784">
    <property type="entry name" value="HAD-like"/>
    <property type="match status" value="1"/>
</dbReference>
<evidence type="ECO:0000313" key="6">
    <source>
        <dbReference type="Proteomes" id="UP000509322"/>
    </source>
</evidence>
<dbReference type="PANTHER" id="PTHR46193:SF10">
    <property type="entry name" value="6-PHOSPHOGLUCONATE PHOSPHATASE"/>
    <property type="match status" value="1"/>
</dbReference>
<accession>A0A7H9BQ51</accession>
<reference evidence="5 6" key="1">
    <citation type="submission" date="2020-07" db="EMBL/GenBank/DDBJ databases">
        <title>The complete genome of Paracoccus pantotrophus ACCC 10489.</title>
        <authorList>
            <person name="Si Y."/>
        </authorList>
    </citation>
    <scope>NUCLEOTIDE SEQUENCE [LARGE SCALE GENOMIC DNA]</scope>
    <source>
        <strain evidence="5 6">ACCC10489</strain>
    </source>
</reference>
<dbReference type="Gene3D" id="1.10.150.240">
    <property type="entry name" value="Putative phosphatase, domain 2"/>
    <property type="match status" value="1"/>
</dbReference>
<evidence type="ECO:0000313" key="5">
    <source>
        <dbReference type="EMBL" id="QLH13464.1"/>
    </source>
</evidence>
<dbReference type="RefSeq" id="WP_024845165.1">
    <property type="nucleotide sequence ID" value="NZ_CP038206.1"/>
</dbReference>
<sequence>MVRGLIFDCDGVLVDSEPLAVAEIEALLQRLGAPIARARIYDEFLGRSFSTIVEAAEGQGVDLRPAVPGYAEALALRFRRELRPVPGMAEALAQLSGPRAVASSSAPERLRLSLSLTGLAPLFGPHVYSATQVARGKPAPDLFLFAARHLGIAPADCVVIEDSPAGLRAARAAGMRVIGFLGGSHAAPARLADKLAALAPDALIDHARDLPKTLAGLG</sequence>
<dbReference type="SFLD" id="SFLDG01135">
    <property type="entry name" value="C1.5.6:_HAD__Beta-PGM__Phospha"/>
    <property type="match status" value="1"/>
</dbReference>
<dbReference type="Gene3D" id="3.40.50.1000">
    <property type="entry name" value="HAD superfamily/HAD-like"/>
    <property type="match status" value="1"/>
</dbReference>
<dbReference type="SFLD" id="SFLDS00003">
    <property type="entry name" value="Haloacid_Dehalogenase"/>
    <property type="match status" value="1"/>
</dbReference>
<keyword evidence="3" id="KW-0479">Metal-binding</keyword>
<dbReference type="Pfam" id="PF00702">
    <property type="entry name" value="Hydrolase"/>
    <property type="match status" value="1"/>
</dbReference>
<comment type="cofactor">
    <cofactor evidence="1">
        <name>Mg(2+)</name>
        <dbReference type="ChEBI" id="CHEBI:18420"/>
    </cofactor>
</comment>
<dbReference type="SFLD" id="SFLDG01129">
    <property type="entry name" value="C1.5:_HAD__Beta-PGM__Phosphata"/>
    <property type="match status" value="1"/>
</dbReference>
<keyword evidence="5" id="KW-0378">Hydrolase</keyword>
<organism evidence="5 6">
    <name type="scientific">Paracoccus pantotrophus</name>
    <name type="common">Thiosphaera pantotropha</name>
    <dbReference type="NCBI Taxonomy" id="82367"/>
    <lineage>
        <taxon>Bacteria</taxon>
        <taxon>Pseudomonadati</taxon>
        <taxon>Pseudomonadota</taxon>
        <taxon>Alphaproteobacteria</taxon>
        <taxon>Rhodobacterales</taxon>
        <taxon>Paracoccaceae</taxon>
        <taxon>Paracoccus</taxon>
    </lineage>
</organism>
<dbReference type="InterPro" id="IPR036412">
    <property type="entry name" value="HAD-like_sf"/>
</dbReference>
<dbReference type="Proteomes" id="UP000509322">
    <property type="component" value="Chromosome 1"/>
</dbReference>
<comment type="similarity">
    <text evidence="2">Belongs to the HAD-like hydrolase superfamily. CbbY/CbbZ/Gph/YieH family.</text>
</comment>
<dbReference type="GO" id="GO:0046872">
    <property type="term" value="F:metal ion binding"/>
    <property type="evidence" value="ECO:0007669"/>
    <property type="project" value="UniProtKB-KW"/>
</dbReference>
<evidence type="ECO:0000256" key="1">
    <source>
        <dbReference type="ARBA" id="ARBA00001946"/>
    </source>
</evidence>
<evidence type="ECO:0000256" key="4">
    <source>
        <dbReference type="ARBA" id="ARBA00022842"/>
    </source>
</evidence>
<dbReference type="InterPro" id="IPR051600">
    <property type="entry name" value="Beta-PGM-like"/>
</dbReference>
<dbReference type="AlphaFoldDB" id="A0A7H9BQ51"/>
<dbReference type="InterPro" id="IPR023198">
    <property type="entry name" value="PGP-like_dom2"/>
</dbReference>
<name>A0A7H9BQ51_PARPN</name>
<dbReference type="PANTHER" id="PTHR46193">
    <property type="entry name" value="6-PHOSPHOGLUCONATE PHOSPHATASE"/>
    <property type="match status" value="1"/>
</dbReference>
<dbReference type="NCBIfam" id="TIGR01509">
    <property type="entry name" value="HAD-SF-IA-v3"/>
    <property type="match status" value="1"/>
</dbReference>
<evidence type="ECO:0000256" key="2">
    <source>
        <dbReference type="ARBA" id="ARBA00006171"/>
    </source>
</evidence>
<protein>
    <submittedName>
        <fullName evidence="5">HAD-IA family hydrolase</fullName>
    </submittedName>
</protein>
<evidence type="ECO:0000256" key="3">
    <source>
        <dbReference type="ARBA" id="ARBA00022723"/>
    </source>
</evidence>
<gene>
    <name evidence="5" type="ORF">HYQ43_04065</name>
</gene>